<dbReference type="GO" id="GO:0000139">
    <property type="term" value="C:Golgi membrane"/>
    <property type="evidence" value="ECO:0007669"/>
    <property type="project" value="UniProtKB-SubCell"/>
</dbReference>
<dbReference type="EMBL" id="ADBJ01000009">
    <property type="protein sequence ID" value="EFA84501.1"/>
    <property type="molecule type" value="Genomic_DNA"/>
</dbReference>
<dbReference type="InterPro" id="IPR036607">
    <property type="entry name" value="PRKCSH"/>
</dbReference>
<proteinExistence type="predicted"/>
<evidence type="ECO:0000313" key="11">
    <source>
        <dbReference type="Proteomes" id="UP000001396"/>
    </source>
</evidence>
<keyword evidence="6" id="KW-0472">Membrane</keyword>
<dbReference type="InterPro" id="IPR044865">
    <property type="entry name" value="MRH_dom"/>
</dbReference>
<dbReference type="PANTHER" id="PTHR15071:SF0">
    <property type="entry name" value="MANNOSE 6-PHOSPHATE RECEPTOR-LIKE PROTEIN 1"/>
    <property type="match status" value="1"/>
</dbReference>
<evidence type="ECO:0000256" key="5">
    <source>
        <dbReference type="ARBA" id="ARBA00022989"/>
    </source>
</evidence>
<keyword evidence="3" id="KW-0812">Transmembrane</keyword>
<dbReference type="PANTHER" id="PTHR15071">
    <property type="entry name" value="MANNOSE-6-PHOSPHATE RECEPTOR FAMILY MEMBER"/>
    <property type="match status" value="1"/>
</dbReference>
<dbReference type="InterPro" id="IPR009011">
    <property type="entry name" value="Man6P_isomerase_rcpt-bd_dom_sf"/>
</dbReference>
<dbReference type="AlphaFoldDB" id="D3B2C6"/>
<dbReference type="GO" id="GO:0010008">
    <property type="term" value="C:endosome membrane"/>
    <property type="evidence" value="ECO:0007669"/>
    <property type="project" value="UniProtKB-SubCell"/>
</dbReference>
<comment type="subcellular location">
    <subcellularLocation>
        <location evidence="1">Endomembrane system</location>
    </subcellularLocation>
</comment>
<dbReference type="Pfam" id="PF13015">
    <property type="entry name" value="PRKCSH_1"/>
    <property type="match status" value="1"/>
</dbReference>
<evidence type="ECO:0000256" key="6">
    <source>
        <dbReference type="ARBA" id="ARBA00023136"/>
    </source>
</evidence>
<keyword evidence="7" id="KW-1015">Disulfide bond</keyword>
<keyword evidence="2" id="KW-0813">Transport</keyword>
<evidence type="ECO:0000256" key="2">
    <source>
        <dbReference type="ARBA" id="ARBA00022448"/>
    </source>
</evidence>
<keyword evidence="4 8" id="KW-0732">Signal</keyword>
<evidence type="ECO:0000259" key="9">
    <source>
        <dbReference type="PROSITE" id="PS51914"/>
    </source>
</evidence>
<comment type="caution">
    <text evidence="10">The sequence shown here is derived from an EMBL/GenBank/DDBJ whole genome shotgun (WGS) entry which is preliminary data.</text>
</comment>
<dbReference type="STRING" id="670386.D3B2C6"/>
<keyword evidence="5" id="KW-1133">Transmembrane helix</keyword>
<feature type="signal peptide" evidence="8">
    <location>
        <begin position="1"/>
        <end position="25"/>
    </location>
</feature>
<dbReference type="SMART" id="SM01404">
    <property type="entry name" value="CIMR"/>
    <property type="match status" value="1"/>
</dbReference>
<dbReference type="Gene3D" id="2.70.130.10">
    <property type="entry name" value="Mannose-6-phosphate receptor binding domain"/>
    <property type="match status" value="1"/>
</dbReference>
<dbReference type="InParanoid" id="D3B2C6"/>
<evidence type="ECO:0000256" key="7">
    <source>
        <dbReference type="ARBA" id="ARBA00023157"/>
    </source>
</evidence>
<evidence type="ECO:0000256" key="1">
    <source>
        <dbReference type="ARBA" id="ARBA00004308"/>
    </source>
</evidence>
<dbReference type="GeneID" id="31358061"/>
<gene>
    <name evidence="10" type="ORF">PPL_02536</name>
</gene>
<sequence length="225" mass="23433">MFKIKSLLFASLLVVGCLVIKGSSADSGCKLLSEGNYYDFSALANQDSWSILGSDNFYYYFNICAASAKCAVTGTNSAVCQYYRPYTLTFNLGVANQTISPLDNGVQGGSIKYYDGDVCPNGTVRSTEIMMLCGTGNTQVLSVEGVSYCQYLIKMSSPLACPITKPTTASTTGGSGAFSTTGGSTTDQNIITTTGSITNKGVSTTGTIGTSSGRISTSGGIYSNQ</sequence>
<evidence type="ECO:0000256" key="8">
    <source>
        <dbReference type="SAM" id="SignalP"/>
    </source>
</evidence>
<dbReference type="PROSITE" id="PS51914">
    <property type="entry name" value="MRH"/>
    <property type="match status" value="1"/>
</dbReference>
<dbReference type="PROSITE" id="PS51257">
    <property type="entry name" value="PROKAR_LIPOPROTEIN"/>
    <property type="match status" value="1"/>
</dbReference>
<protein>
    <recommendedName>
        <fullName evidence="9">MRH domain-containing protein</fullName>
    </recommendedName>
</protein>
<reference evidence="10 11" key="1">
    <citation type="journal article" date="2011" name="Genome Res.">
        <title>Phylogeny-wide analysis of social amoeba genomes highlights ancient origins for complex intercellular communication.</title>
        <authorList>
            <person name="Heidel A.J."/>
            <person name="Lawal H.M."/>
            <person name="Felder M."/>
            <person name="Schilde C."/>
            <person name="Helps N.R."/>
            <person name="Tunggal B."/>
            <person name="Rivero F."/>
            <person name="John U."/>
            <person name="Schleicher M."/>
            <person name="Eichinger L."/>
            <person name="Platzer M."/>
            <person name="Noegel A.A."/>
            <person name="Schaap P."/>
            <person name="Gloeckner G."/>
        </authorList>
    </citation>
    <scope>NUCLEOTIDE SEQUENCE [LARGE SCALE GENOMIC DNA]</scope>
    <source>
        <strain evidence="11">ATCC 26659 / Pp 5 / PN500</strain>
    </source>
</reference>
<keyword evidence="11" id="KW-1185">Reference proteome</keyword>
<evidence type="ECO:0000313" key="10">
    <source>
        <dbReference type="EMBL" id="EFA84501.1"/>
    </source>
</evidence>
<dbReference type="RefSeq" id="XP_020436615.1">
    <property type="nucleotide sequence ID" value="XM_020573520.1"/>
</dbReference>
<evidence type="ECO:0000256" key="3">
    <source>
        <dbReference type="ARBA" id="ARBA00022692"/>
    </source>
</evidence>
<dbReference type="SUPFAM" id="SSF50911">
    <property type="entry name" value="Mannose 6-phosphate receptor domain"/>
    <property type="match status" value="1"/>
</dbReference>
<evidence type="ECO:0000256" key="4">
    <source>
        <dbReference type="ARBA" id="ARBA00022729"/>
    </source>
</evidence>
<feature type="chain" id="PRO_5003040733" description="MRH domain-containing protein" evidence="8">
    <location>
        <begin position="26"/>
        <end position="225"/>
    </location>
</feature>
<name>D3B2C6_HETP5</name>
<organism evidence="10 11">
    <name type="scientific">Heterostelium pallidum (strain ATCC 26659 / Pp 5 / PN500)</name>
    <name type="common">Cellular slime mold</name>
    <name type="synonym">Polysphondylium pallidum</name>
    <dbReference type="NCBI Taxonomy" id="670386"/>
    <lineage>
        <taxon>Eukaryota</taxon>
        <taxon>Amoebozoa</taxon>
        <taxon>Evosea</taxon>
        <taxon>Eumycetozoa</taxon>
        <taxon>Dictyostelia</taxon>
        <taxon>Acytosteliales</taxon>
        <taxon>Acytosteliaceae</taxon>
        <taxon>Heterostelium</taxon>
    </lineage>
</organism>
<dbReference type="Proteomes" id="UP000001396">
    <property type="component" value="Unassembled WGS sequence"/>
</dbReference>
<feature type="domain" description="MRH" evidence="9">
    <location>
        <begin position="27"/>
        <end position="163"/>
    </location>
</feature>
<accession>D3B2C6</accession>